<keyword evidence="5 14" id="KW-0808">Transferase</keyword>
<dbReference type="Gene3D" id="1.10.287.130">
    <property type="match status" value="1"/>
</dbReference>
<evidence type="ECO:0000256" key="2">
    <source>
        <dbReference type="ARBA" id="ARBA00004141"/>
    </source>
</evidence>
<protein>
    <recommendedName>
        <fullName evidence="3">histidine kinase</fullName>
        <ecNumber evidence="3">2.7.13.3</ecNumber>
    </recommendedName>
</protein>
<name>A0ABU0E6Z8_9FIRM</name>
<evidence type="ECO:0000256" key="9">
    <source>
        <dbReference type="ARBA" id="ARBA00023012"/>
    </source>
</evidence>
<evidence type="ECO:0000256" key="11">
    <source>
        <dbReference type="SAM" id="Phobius"/>
    </source>
</evidence>
<evidence type="ECO:0000313" key="14">
    <source>
        <dbReference type="EMBL" id="MDQ0362684.1"/>
    </source>
</evidence>
<reference evidence="14 15" key="1">
    <citation type="submission" date="2023-07" db="EMBL/GenBank/DDBJ databases">
        <title>Genomic Encyclopedia of Type Strains, Phase IV (KMG-IV): sequencing the most valuable type-strain genomes for metagenomic binning, comparative biology and taxonomic classification.</title>
        <authorList>
            <person name="Goeker M."/>
        </authorList>
    </citation>
    <scope>NUCLEOTIDE SEQUENCE [LARGE SCALE GENOMIC DNA]</scope>
    <source>
        <strain evidence="14 15">DSM 16784</strain>
    </source>
</reference>
<dbReference type="Pfam" id="PF02518">
    <property type="entry name" value="HATPase_c"/>
    <property type="match status" value="1"/>
</dbReference>
<dbReference type="SUPFAM" id="SSF47384">
    <property type="entry name" value="Homodimeric domain of signal transducing histidine kinase"/>
    <property type="match status" value="1"/>
</dbReference>
<keyword evidence="10 11" id="KW-0472">Membrane</keyword>
<evidence type="ECO:0000256" key="5">
    <source>
        <dbReference type="ARBA" id="ARBA00022679"/>
    </source>
</evidence>
<comment type="caution">
    <text evidence="14">The sequence shown here is derived from an EMBL/GenBank/DDBJ whole genome shotgun (WGS) entry which is preliminary data.</text>
</comment>
<proteinExistence type="predicted"/>
<dbReference type="EC" id="2.7.13.3" evidence="3"/>
<dbReference type="SMART" id="SM00388">
    <property type="entry name" value="HisKA"/>
    <property type="match status" value="1"/>
</dbReference>
<dbReference type="CDD" id="cd00082">
    <property type="entry name" value="HisKA"/>
    <property type="match status" value="1"/>
</dbReference>
<dbReference type="SUPFAM" id="SSF55874">
    <property type="entry name" value="ATPase domain of HSP90 chaperone/DNA topoisomerase II/histidine kinase"/>
    <property type="match status" value="1"/>
</dbReference>
<evidence type="ECO:0000256" key="10">
    <source>
        <dbReference type="ARBA" id="ARBA00023136"/>
    </source>
</evidence>
<dbReference type="InterPro" id="IPR036097">
    <property type="entry name" value="HisK_dim/P_sf"/>
</dbReference>
<feature type="transmembrane region" description="Helical" evidence="11">
    <location>
        <begin position="53"/>
        <end position="80"/>
    </location>
</feature>
<dbReference type="PANTHER" id="PTHR45528:SF12">
    <property type="entry name" value="SENSOR HISTIDINE KINASE ARSS"/>
    <property type="match status" value="1"/>
</dbReference>
<evidence type="ECO:0000259" key="13">
    <source>
        <dbReference type="PROSITE" id="PS50885"/>
    </source>
</evidence>
<accession>A0ABU0E6Z8</accession>
<keyword evidence="8 11" id="KW-1133">Transmembrane helix</keyword>
<evidence type="ECO:0000256" key="4">
    <source>
        <dbReference type="ARBA" id="ARBA00022553"/>
    </source>
</evidence>
<feature type="domain" description="HAMP" evidence="13">
    <location>
        <begin position="82"/>
        <end position="134"/>
    </location>
</feature>
<sequence>MRKKNIRSRLTLITSTIILSFLVVCTGLFYLFLTYFAQIIERVYGIDDDILQPFFSIIGIALVLLIIFALVASILGGFFVSERFLSSVVSFTNQIKRIKNEGLDKRVPIVNNDELDDLGKEFNYLMDDIEESIQKQNQFVSDASHELKTPLAIINGNLDMLQRWGKEDPKVLDDSLDVIKLEVNRMITLTGELLQLTKEFDDSNISILSIDDIIERIIHEYKKLHPDFVIEFQSVDGNDILMKQEHFEQVLMILLDNAIKYSREDSKHIVITHREDVLSVKDYGIGIEKEETGKIFDRLYRVDESRENAKNSFGLGLSILKRISEWYKFSVEIESEKNKYTEFILKFNGGKEHE</sequence>
<dbReference type="Proteomes" id="UP001230220">
    <property type="component" value="Unassembled WGS sequence"/>
</dbReference>
<evidence type="ECO:0000256" key="6">
    <source>
        <dbReference type="ARBA" id="ARBA00022692"/>
    </source>
</evidence>
<dbReference type="SUPFAM" id="SSF158472">
    <property type="entry name" value="HAMP domain-like"/>
    <property type="match status" value="1"/>
</dbReference>
<evidence type="ECO:0000259" key="12">
    <source>
        <dbReference type="PROSITE" id="PS50109"/>
    </source>
</evidence>
<gene>
    <name evidence="14" type="ORF">J2S15_003438</name>
</gene>
<organism evidence="14 15">
    <name type="scientific">Breznakia pachnodae</name>
    <dbReference type="NCBI Taxonomy" id="265178"/>
    <lineage>
        <taxon>Bacteria</taxon>
        <taxon>Bacillati</taxon>
        <taxon>Bacillota</taxon>
        <taxon>Erysipelotrichia</taxon>
        <taxon>Erysipelotrichales</taxon>
        <taxon>Erysipelotrichaceae</taxon>
        <taxon>Breznakia</taxon>
    </lineage>
</organism>
<dbReference type="PROSITE" id="PS50885">
    <property type="entry name" value="HAMP"/>
    <property type="match status" value="1"/>
</dbReference>
<evidence type="ECO:0000256" key="3">
    <source>
        <dbReference type="ARBA" id="ARBA00012438"/>
    </source>
</evidence>
<dbReference type="PROSITE" id="PS50109">
    <property type="entry name" value="HIS_KIN"/>
    <property type="match status" value="1"/>
</dbReference>
<keyword evidence="6 11" id="KW-0812">Transmembrane</keyword>
<dbReference type="PANTHER" id="PTHR45528">
    <property type="entry name" value="SENSOR HISTIDINE KINASE CPXA"/>
    <property type="match status" value="1"/>
</dbReference>
<evidence type="ECO:0000313" key="15">
    <source>
        <dbReference type="Proteomes" id="UP001230220"/>
    </source>
</evidence>
<comment type="subcellular location">
    <subcellularLocation>
        <location evidence="2">Membrane</location>
        <topology evidence="2">Multi-pass membrane protein</topology>
    </subcellularLocation>
</comment>
<dbReference type="Pfam" id="PF00512">
    <property type="entry name" value="HisKA"/>
    <property type="match status" value="1"/>
</dbReference>
<dbReference type="EMBL" id="JAUSUR010000007">
    <property type="protein sequence ID" value="MDQ0362684.1"/>
    <property type="molecule type" value="Genomic_DNA"/>
</dbReference>
<dbReference type="SMART" id="SM00304">
    <property type="entry name" value="HAMP"/>
    <property type="match status" value="1"/>
</dbReference>
<dbReference type="RefSeq" id="WP_307410541.1">
    <property type="nucleotide sequence ID" value="NZ_JAUSUR010000007.1"/>
</dbReference>
<dbReference type="Gene3D" id="6.10.340.10">
    <property type="match status" value="1"/>
</dbReference>
<feature type="domain" description="Histidine kinase" evidence="12">
    <location>
        <begin position="142"/>
        <end position="351"/>
    </location>
</feature>
<dbReference type="InterPro" id="IPR005467">
    <property type="entry name" value="His_kinase_dom"/>
</dbReference>
<dbReference type="InterPro" id="IPR036890">
    <property type="entry name" value="HATPase_C_sf"/>
</dbReference>
<dbReference type="SMART" id="SM00387">
    <property type="entry name" value="HATPase_c"/>
    <property type="match status" value="1"/>
</dbReference>
<evidence type="ECO:0000256" key="7">
    <source>
        <dbReference type="ARBA" id="ARBA00022777"/>
    </source>
</evidence>
<keyword evidence="9" id="KW-0902">Two-component regulatory system</keyword>
<dbReference type="InterPro" id="IPR003660">
    <property type="entry name" value="HAMP_dom"/>
</dbReference>
<dbReference type="GO" id="GO:0004673">
    <property type="term" value="F:protein histidine kinase activity"/>
    <property type="evidence" value="ECO:0007669"/>
    <property type="project" value="UniProtKB-EC"/>
</dbReference>
<dbReference type="InterPro" id="IPR003661">
    <property type="entry name" value="HisK_dim/P_dom"/>
</dbReference>
<keyword evidence="15" id="KW-1185">Reference proteome</keyword>
<evidence type="ECO:0000256" key="8">
    <source>
        <dbReference type="ARBA" id="ARBA00022989"/>
    </source>
</evidence>
<keyword evidence="4" id="KW-0597">Phosphoprotein</keyword>
<feature type="transmembrane region" description="Helical" evidence="11">
    <location>
        <begin position="12"/>
        <end position="33"/>
    </location>
</feature>
<keyword evidence="7 14" id="KW-0418">Kinase</keyword>
<evidence type="ECO:0000256" key="1">
    <source>
        <dbReference type="ARBA" id="ARBA00000085"/>
    </source>
</evidence>
<dbReference type="InterPro" id="IPR003594">
    <property type="entry name" value="HATPase_dom"/>
</dbReference>
<dbReference type="InterPro" id="IPR050398">
    <property type="entry name" value="HssS/ArlS-like"/>
</dbReference>
<dbReference type="CDD" id="cd06225">
    <property type="entry name" value="HAMP"/>
    <property type="match status" value="1"/>
</dbReference>
<dbReference type="Gene3D" id="3.30.565.10">
    <property type="entry name" value="Histidine kinase-like ATPase, C-terminal domain"/>
    <property type="match status" value="1"/>
</dbReference>
<comment type="catalytic activity">
    <reaction evidence="1">
        <text>ATP + protein L-histidine = ADP + protein N-phospho-L-histidine.</text>
        <dbReference type="EC" id="2.7.13.3"/>
    </reaction>
</comment>